<evidence type="ECO:0000256" key="9">
    <source>
        <dbReference type="SAM" id="Phobius"/>
    </source>
</evidence>
<keyword evidence="9" id="KW-1133">Transmembrane helix</keyword>
<feature type="signal peptide" evidence="10">
    <location>
        <begin position="1"/>
        <end position="19"/>
    </location>
</feature>
<dbReference type="InterPro" id="IPR026144">
    <property type="entry name" value="Neuritin_fam"/>
</dbReference>
<evidence type="ECO:0000256" key="10">
    <source>
        <dbReference type="SAM" id="SignalP"/>
    </source>
</evidence>
<dbReference type="AlphaFoldDB" id="A0A8C4QDY6"/>
<protein>
    <submittedName>
        <fullName evidence="11">Neuritin 1-like b</fullName>
    </submittedName>
</protein>
<sequence length="140" mass="15887">MSANYAIYIVIPLYLLVNAQLESVTSDTKCNTFFVGFSNCLRRLGQMVSLVPEDAEKQQAITTICRHWEEFQSCAVNAMSDCHKEATETWRSLEHDMRKHKFNGNMYTVCDQEKGSALWCRSHVLLLVSGLILALLLAQP</sequence>
<evidence type="ECO:0000256" key="3">
    <source>
        <dbReference type="ARBA" id="ARBA00022475"/>
    </source>
</evidence>
<keyword evidence="6 9" id="KW-0472">Membrane</keyword>
<dbReference type="PANTHER" id="PTHR15902">
    <property type="entry name" value="NEURITIN-RELATED"/>
    <property type="match status" value="1"/>
</dbReference>
<accession>A0A8C4QDY6</accession>
<keyword evidence="9" id="KW-0812">Transmembrane</keyword>
<evidence type="ECO:0000256" key="1">
    <source>
        <dbReference type="ARBA" id="ARBA00004609"/>
    </source>
</evidence>
<proteinExistence type="inferred from homology"/>
<dbReference type="Ensembl" id="ENSEBUT00000014503.1">
    <property type="protein sequence ID" value="ENSEBUP00000013927.1"/>
    <property type="gene ID" value="ENSEBUG00000008781.1"/>
</dbReference>
<evidence type="ECO:0000256" key="2">
    <source>
        <dbReference type="ARBA" id="ARBA00008377"/>
    </source>
</evidence>
<dbReference type="OMA" id="CAYWEDF"/>
<evidence type="ECO:0000256" key="4">
    <source>
        <dbReference type="ARBA" id="ARBA00022622"/>
    </source>
</evidence>
<feature type="chain" id="PRO_5034806018" evidence="10">
    <location>
        <begin position="20"/>
        <end position="140"/>
    </location>
</feature>
<reference evidence="11" key="2">
    <citation type="submission" date="2025-09" db="UniProtKB">
        <authorList>
            <consortium name="Ensembl"/>
        </authorList>
    </citation>
    <scope>IDENTIFICATION</scope>
</reference>
<keyword evidence="7" id="KW-0325">Glycoprotein</keyword>
<keyword evidence="5 10" id="KW-0732">Signal</keyword>
<dbReference type="GO" id="GO:1990138">
    <property type="term" value="P:neuron projection extension"/>
    <property type="evidence" value="ECO:0007669"/>
    <property type="project" value="TreeGrafter"/>
</dbReference>
<feature type="transmembrane region" description="Helical" evidence="9">
    <location>
        <begin position="118"/>
        <end position="138"/>
    </location>
</feature>
<dbReference type="Pfam" id="PF15056">
    <property type="entry name" value="NRN1"/>
    <property type="match status" value="1"/>
</dbReference>
<dbReference type="GO" id="GO:0098552">
    <property type="term" value="C:side of membrane"/>
    <property type="evidence" value="ECO:0007669"/>
    <property type="project" value="UniProtKB-KW"/>
</dbReference>
<comment type="similarity">
    <text evidence="2">Belongs to the neuritin family.</text>
</comment>
<keyword evidence="4" id="KW-0336">GPI-anchor</keyword>
<name>A0A8C4QDY6_EPTBU</name>
<evidence type="ECO:0000313" key="11">
    <source>
        <dbReference type="Ensembl" id="ENSEBUP00000013927.1"/>
    </source>
</evidence>
<dbReference type="Proteomes" id="UP000694388">
    <property type="component" value="Unplaced"/>
</dbReference>
<comment type="subcellular location">
    <subcellularLocation>
        <location evidence="1">Cell membrane</location>
        <topology evidence="1">Lipid-anchor</topology>
        <topology evidence="1">GPI-anchor</topology>
    </subcellularLocation>
</comment>
<dbReference type="GeneTree" id="ENSGT00530000063853"/>
<evidence type="ECO:0000313" key="12">
    <source>
        <dbReference type="Proteomes" id="UP000694388"/>
    </source>
</evidence>
<evidence type="ECO:0000256" key="7">
    <source>
        <dbReference type="ARBA" id="ARBA00023180"/>
    </source>
</evidence>
<reference evidence="11" key="1">
    <citation type="submission" date="2025-08" db="UniProtKB">
        <authorList>
            <consortium name="Ensembl"/>
        </authorList>
    </citation>
    <scope>IDENTIFICATION</scope>
</reference>
<keyword evidence="12" id="KW-1185">Reference proteome</keyword>
<keyword evidence="8" id="KW-0449">Lipoprotein</keyword>
<keyword evidence="3" id="KW-1003">Cell membrane</keyword>
<evidence type="ECO:0000256" key="5">
    <source>
        <dbReference type="ARBA" id="ARBA00022729"/>
    </source>
</evidence>
<evidence type="ECO:0000256" key="6">
    <source>
        <dbReference type="ARBA" id="ARBA00023136"/>
    </source>
</evidence>
<organism evidence="11 12">
    <name type="scientific">Eptatretus burgeri</name>
    <name type="common">Inshore hagfish</name>
    <dbReference type="NCBI Taxonomy" id="7764"/>
    <lineage>
        <taxon>Eukaryota</taxon>
        <taxon>Metazoa</taxon>
        <taxon>Chordata</taxon>
        <taxon>Craniata</taxon>
        <taxon>Vertebrata</taxon>
        <taxon>Cyclostomata</taxon>
        <taxon>Myxini</taxon>
        <taxon>Myxiniformes</taxon>
        <taxon>Myxinidae</taxon>
        <taxon>Eptatretinae</taxon>
        <taxon>Eptatretus</taxon>
    </lineage>
</organism>
<dbReference type="GO" id="GO:0005886">
    <property type="term" value="C:plasma membrane"/>
    <property type="evidence" value="ECO:0007669"/>
    <property type="project" value="UniProtKB-SubCell"/>
</dbReference>
<evidence type="ECO:0000256" key="8">
    <source>
        <dbReference type="ARBA" id="ARBA00023288"/>
    </source>
</evidence>